<evidence type="ECO:0000313" key="1">
    <source>
        <dbReference type="EMBL" id="CAJ2667213.1"/>
    </source>
</evidence>
<dbReference type="Proteomes" id="UP001177021">
    <property type="component" value="Unassembled WGS sequence"/>
</dbReference>
<keyword evidence="2" id="KW-1185">Reference proteome</keyword>
<proteinExistence type="predicted"/>
<comment type="caution">
    <text evidence="1">The sequence shown here is derived from an EMBL/GenBank/DDBJ whole genome shotgun (WGS) entry which is preliminary data.</text>
</comment>
<organism evidence="1 2">
    <name type="scientific">Trifolium pratense</name>
    <name type="common">Red clover</name>
    <dbReference type="NCBI Taxonomy" id="57577"/>
    <lineage>
        <taxon>Eukaryota</taxon>
        <taxon>Viridiplantae</taxon>
        <taxon>Streptophyta</taxon>
        <taxon>Embryophyta</taxon>
        <taxon>Tracheophyta</taxon>
        <taxon>Spermatophyta</taxon>
        <taxon>Magnoliopsida</taxon>
        <taxon>eudicotyledons</taxon>
        <taxon>Gunneridae</taxon>
        <taxon>Pentapetalae</taxon>
        <taxon>rosids</taxon>
        <taxon>fabids</taxon>
        <taxon>Fabales</taxon>
        <taxon>Fabaceae</taxon>
        <taxon>Papilionoideae</taxon>
        <taxon>50 kb inversion clade</taxon>
        <taxon>NPAAA clade</taxon>
        <taxon>Hologalegina</taxon>
        <taxon>IRL clade</taxon>
        <taxon>Trifolieae</taxon>
        <taxon>Trifolium</taxon>
    </lineage>
</organism>
<sequence>MAKPQSFSSSFSYGFIFDVFLSFRGTDTRYGFIGNIYKALREAGIHTFIDDKELHGGDEITPALVKAIEESRIFIPVFSVNYASSSFCLDELVHIIHCFKTKGCLVLPIFYDVEPTHVRHQTGSYGEAIAKHEVRFQNNKENYNENMKRMHKWKMALNQAAHLSGHHFNPRSGYEYEFIPKIVKYVSNKINRPLLHVVDYPVGLQRRVLKVNSLLEVGCNDEVKMLGIYGPGGMGKTTLARAVYNGIADQFECVCFLHNVRENSAIHGLEHLQKDFLSKTVGLDIKLGDSSEGIPIIKQRIHRKKVLLILDDVDELMQLQVLAGGLDWFSAGSRVIVTTRDKHLLASHDIEVTYEIDEFDKGEALEFLRWKAFKSKQVDSSYENILNRAVNYASGFPLALEVLGSNLFRKPIEKWNSLLDQYEKIPNKKIQKILKVSFDALDENEQSVFLDIACCFKGYHLKEVEDILCAHYGRDMTYHIGVLVEKSLVKIIEDTFHMEPDCVILHDLIEDMGKEIVRQESPNEPGKRSRLWFHEDIFQVFEANSETNQVEMMHLSFSPHDEIVEWKGDELKKMKNLKTLVVVPVDKFFFKPHHLPNSLRVLKWRWYPSQSIPSDFCPKNLSIFELPKNDLTSFQLANSLKTRIFIDLKVLHLDESEYLTQINDISSLQSLEEFSFQRCHNLSTIHDSIGFLNKLKILNAKGCSKLRSFPPILLPSLQKLELSYCQWLKNFPEILGKIENIETIHFTETLIEELPDSFQNFTGLHTLAVFGYGMLRLPSSILMMPKLLNIYVKGYHVLLNQIDKSSSMVSSNVKSLVLNGCYKLQDESLPIILKWFANVTELNLSNSNFTILPECIKEHQSLWSLNLEDCKYLQEIRGTPPNLKWLSALNCKSLSSSCRRMLLNQELHKGGGTMFCLPGIAVIPEWFEYKNRGSSISFWFRDKLPSIALFCTTEWICGINCACYLSPPTLIINGDACALDDPCSHVNIYVERDHTYLFHLQLEDRVGLDEAVLKNQWNHAKVTYTNWTMKSLFKKSRIHILKQESSMRDFQFEDDDDDDDVVNVFCDDTDDDDDDDDDDVFYDVDDDNVADDDDVFYDVDDVLDDVDRYLQ</sequence>
<name>A0ACB0LCR0_TRIPR</name>
<protein>
    <submittedName>
        <fullName evidence="1">Uncharacterized protein</fullName>
    </submittedName>
</protein>
<gene>
    <name evidence="1" type="ORF">MILVUS5_LOCUS31891</name>
</gene>
<accession>A0ACB0LCR0</accession>
<dbReference type="EMBL" id="CASHSV030000513">
    <property type="protein sequence ID" value="CAJ2667213.1"/>
    <property type="molecule type" value="Genomic_DNA"/>
</dbReference>
<evidence type="ECO:0000313" key="2">
    <source>
        <dbReference type="Proteomes" id="UP001177021"/>
    </source>
</evidence>
<reference evidence="1" key="1">
    <citation type="submission" date="2023-10" db="EMBL/GenBank/DDBJ databases">
        <authorList>
            <person name="Rodriguez Cubillos JULIANA M."/>
            <person name="De Vega J."/>
        </authorList>
    </citation>
    <scope>NUCLEOTIDE SEQUENCE</scope>
</reference>